<dbReference type="AlphaFoldDB" id="A0A177EA22"/>
<dbReference type="GO" id="GO:0051539">
    <property type="term" value="F:4 iron, 4 sulfur cluster binding"/>
    <property type="evidence" value="ECO:0007669"/>
    <property type="project" value="UniProtKB-KW"/>
</dbReference>
<feature type="domain" description="4Fe-4S ferredoxin-type" evidence="6">
    <location>
        <begin position="79"/>
        <end position="111"/>
    </location>
</feature>
<dbReference type="EMBL" id="LSFI01000014">
    <property type="protein sequence ID" value="OAG28042.1"/>
    <property type="molecule type" value="Genomic_DNA"/>
</dbReference>
<evidence type="ECO:0000256" key="3">
    <source>
        <dbReference type="ARBA" id="ARBA00023004"/>
    </source>
</evidence>
<dbReference type="PANTHER" id="PTHR43687:SF1">
    <property type="entry name" value="FERREDOXIN III"/>
    <property type="match status" value="1"/>
</dbReference>
<evidence type="ECO:0000256" key="4">
    <source>
        <dbReference type="ARBA" id="ARBA00023014"/>
    </source>
</evidence>
<dbReference type="PROSITE" id="PS51379">
    <property type="entry name" value="4FE4S_FER_2"/>
    <property type="match status" value="3"/>
</dbReference>
<keyword evidence="3" id="KW-0408">Iron</keyword>
<dbReference type="Pfam" id="PF13237">
    <property type="entry name" value="Fer4_10"/>
    <property type="match status" value="1"/>
</dbReference>
<feature type="domain" description="4Fe-4S ferredoxin-type" evidence="6">
    <location>
        <begin position="153"/>
        <end position="184"/>
    </location>
</feature>
<comment type="caution">
    <text evidence="7">The sequence shown here is derived from an EMBL/GenBank/DDBJ whole genome shotgun (WGS) entry which is preliminary data.</text>
</comment>
<gene>
    <name evidence="7" type="ORF">TH606_03705</name>
</gene>
<feature type="signal peptide" evidence="5">
    <location>
        <begin position="1"/>
        <end position="22"/>
    </location>
</feature>
<keyword evidence="8" id="KW-1185">Reference proteome</keyword>
<dbReference type="Pfam" id="PF12838">
    <property type="entry name" value="Fer4_7"/>
    <property type="match status" value="1"/>
</dbReference>
<evidence type="ECO:0000313" key="8">
    <source>
        <dbReference type="Proteomes" id="UP000076964"/>
    </source>
</evidence>
<dbReference type="Proteomes" id="UP000076964">
    <property type="component" value="Unassembled WGS sequence"/>
</dbReference>
<dbReference type="PANTHER" id="PTHR43687">
    <property type="entry name" value="ADENYLYLSULFATE REDUCTASE, BETA SUBUNIT"/>
    <property type="match status" value="1"/>
</dbReference>
<name>A0A177EA22_9BACT</name>
<evidence type="ECO:0000259" key="6">
    <source>
        <dbReference type="PROSITE" id="PS51379"/>
    </source>
</evidence>
<evidence type="ECO:0000313" key="7">
    <source>
        <dbReference type="EMBL" id="OAG28042.1"/>
    </source>
</evidence>
<dbReference type="Gene3D" id="3.30.70.20">
    <property type="match status" value="2"/>
</dbReference>
<reference evidence="7 8" key="1">
    <citation type="submission" date="2016-02" db="EMBL/GenBank/DDBJ databases">
        <title>Draft genome sequence of Thermodesulfatator sp. S606.</title>
        <authorList>
            <person name="Lai Q."/>
            <person name="Cao J."/>
            <person name="Dupont S."/>
            <person name="Shao Z."/>
            <person name="Jebbar M."/>
            <person name="Alain K."/>
        </authorList>
    </citation>
    <scope>NUCLEOTIDE SEQUENCE [LARGE SCALE GENOMIC DNA]</scope>
    <source>
        <strain evidence="7 8">S606</strain>
    </source>
</reference>
<dbReference type="OrthoDB" id="9810688at2"/>
<dbReference type="InterPro" id="IPR050572">
    <property type="entry name" value="Fe-S_Ferredoxin"/>
</dbReference>
<dbReference type="InterPro" id="IPR017900">
    <property type="entry name" value="4Fe4S_Fe_S_CS"/>
</dbReference>
<evidence type="ECO:0000256" key="5">
    <source>
        <dbReference type="SAM" id="SignalP"/>
    </source>
</evidence>
<dbReference type="InterPro" id="IPR017896">
    <property type="entry name" value="4Fe4S_Fe-S-bd"/>
</dbReference>
<dbReference type="PROSITE" id="PS00198">
    <property type="entry name" value="4FE4S_FER_1"/>
    <property type="match status" value="3"/>
</dbReference>
<keyword evidence="5" id="KW-0732">Signal</keyword>
<feature type="domain" description="4Fe-4S ferredoxin-type" evidence="6">
    <location>
        <begin position="43"/>
        <end position="72"/>
    </location>
</feature>
<evidence type="ECO:0000256" key="2">
    <source>
        <dbReference type="ARBA" id="ARBA00022723"/>
    </source>
</evidence>
<keyword evidence="1" id="KW-0004">4Fe-4S</keyword>
<evidence type="ECO:0000256" key="1">
    <source>
        <dbReference type="ARBA" id="ARBA00022485"/>
    </source>
</evidence>
<accession>A0A177EA22</accession>
<organism evidence="7 8">
    <name type="scientific">Thermodesulfatator autotrophicus</name>
    <dbReference type="NCBI Taxonomy" id="1795632"/>
    <lineage>
        <taxon>Bacteria</taxon>
        <taxon>Pseudomonadati</taxon>
        <taxon>Thermodesulfobacteriota</taxon>
        <taxon>Thermodesulfobacteria</taxon>
        <taxon>Thermodesulfobacteriales</taxon>
        <taxon>Thermodesulfatatoraceae</taxon>
        <taxon>Thermodesulfatator</taxon>
    </lineage>
</organism>
<keyword evidence="4" id="KW-0411">Iron-sulfur</keyword>
<dbReference type="CDD" id="cd16373">
    <property type="entry name" value="DMSOR_beta_like"/>
    <property type="match status" value="1"/>
</dbReference>
<keyword evidence="2" id="KW-0479">Metal-binding</keyword>
<dbReference type="GO" id="GO:0046872">
    <property type="term" value="F:metal ion binding"/>
    <property type="evidence" value="ECO:0007669"/>
    <property type="project" value="UniProtKB-KW"/>
</dbReference>
<dbReference type="SUPFAM" id="SSF54862">
    <property type="entry name" value="4Fe-4S ferredoxins"/>
    <property type="match status" value="1"/>
</dbReference>
<proteinExistence type="predicted"/>
<protein>
    <submittedName>
        <fullName evidence="7">Nitrate reductase</fullName>
    </submittedName>
</protein>
<dbReference type="STRING" id="1795632.TH606_03705"/>
<feature type="chain" id="PRO_5008060225" evidence="5">
    <location>
        <begin position="23"/>
        <end position="190"/>
    </location>
</feature>
<sequence>MLKKTRRSFLAGLISLLTLPQAARGGVLSSPVKRNHLRPPGAVSEDIFAAKCVRCGRCAEICPYRSIKILDIRHGIFAGTPLIEVEKIPCYLCMKCVEVCPTGTLLPVRMEEVRMGVAVINKRHCVTWRGESLCRTCYNVCPLKEKAIKLDQLRPVVIEEACTGCGLCTHGCPLTPKAINIEPIYAFRKR</sequence>